<evidence type="ECO:0000256" key="4">
    <source>
        <dbReference type="SAM" id="Phobius"/>
    </source>
</evidence>
<dbReference type="GeneID" id="115922743"/>
<evidence type="ECO:0000256" key="3">
    <source>
        <dbReference type="SAM" id="MobiDB-lite"/>
    </source>
</evidence>
<feature type="transmembrane region" description="Helical" evidence="4">
    <location>
        <begin position="67"/>
        <end position="90"/>
    </location>
</feature>
<reference evidence="7" key="1">
    <citation type="submission" date="2015-02" db="EMBL/GenBank/DDBJ databases">
        <title>Genome sequencing for Strongylocentrotus purpuratus.</title>
        <authorList>
            <person name="Murali S."/>
            <person name="Liu Y."/>
            <person name="Vee V."/>
            <person name="English A."/>
            <person name="Wang M."/>
            <person name="Skinner E."/>
            <person name="Han Y."/>
            <person name="Muzny D.M."/>
            <person name="Worley K.C."/>
            <person name="Gibbs R.A."/>
        </authorList>
    </citation>
    <scope>NUCLEOTIDE SEQUENCE</scope>
</reference>
<evidence type="ECO:0000313" key="6">
    <source>
        <dbReference type="EnsemblMetazoa" id="XP_030838131"/>
    </source>
</evidence>
<comment type="caution">
    <text evidence="2">Lacks conserved residue(s) required for the propagation of feature annotation.</text>
</comment>
<keyword evidence="1" id="KW-1015">Disulfide bond</keyword>
<feature type="compositionally biased region" description="Polar residues" evidence="3">
    <location>
        <begin position="114"/>
        <end position="124"/>
    </location>
</feature>
<dbReference type="CDD" id="cd00033">
    <property type="entry name" value="CCP"/>
    <property type="match status" value="1"/>
</dbReference>
<evidence type="ECO:0000256" key="1">
    <source>
        <dbReference type="ARBA" id="ARBA00023157"/>
    </source>
</evidence>
<accession>A0A7M7SXB2</accession>
<feature type="region of interest" description="Disordered" evidence="3">
    <location>
        <begin position="95"/>
        <end position="124"/>
    </location>
</feature>
<dbReference type="SUPFAM" id="SSF57535">
    <property type="entry name" value="Complement control module/SCR domain"/>
    <property type="match status" value="1"/>
</dbReference>
<keyword evidence="4" id="KW-0812">Transmembrane</keyword>
<dbReference type="AlphaFoldDB" id="A0A7M7SXB2"/>
<feature type="domain" description="Sushi" evidence="5">
    <location>
        <begin position="1"/>
        <end position="40"/>
    </location>
</feature>
<organism evidence="6 7">
    <name type="scientific">Strongylocentrotus purpuratus</name>
    <name type="common">Purple sea urchin</name>
    <dbReference type="NCBI Taxonomy" id="7668"/>
    <lineage>
        <taxon>Eukaryota</taxon>
        <taxon>Metazoa</taxon>
        <taxon>Echinodermata</taxon>
        <taxon>Eleutherozoa</taxon>
        <taxon>Echinozoa</taxon>
        <taxon>Echinoidea</taxon>
        <taxon>Euechinoidea</taxon>
        <taxon>Echinacea</taxon>
        <taxon>Camarodonta</taxon>
        <taxon>Echinidea</taxon>
        <taxon>Strongylocentrotidae</taxon>
        <taxon>Strongylocentrotus</taxon>
    </lineage>
</organism>
<evidence type="ECO:0000259" key="5">
    <source>
        <dbReference type="PROSITE" id="PS50923"/>
    </source>
</evidence>
<dbReference type="Proteomes" id="UP000007110">
    <property type="component" value="Unassembled WGS sequence"/>
</dbReference>
<protein>
    <recommendedName>
        <fullName evidence="5">Sushi domain-containing protein</fullName>
    </recommendedName>
</protein>
<dbReference type="KEGG" id="spu:115922743"/>
<name>A0A7M7SXB2_STRPU</name>
<dbReference type="InParanoid" id="A0A7M7SXB2"/>
<evidence type="ECO:0000313" key="7">
    <source>
        <dbReference type="Proteomes" id="UP000007110"/>
    </source>
</evidence>
<evidence type="ECO:0000256" key="2">
    <source>
        <dbReference type="PROSITE-ProRule" id="PRU00302"/>
    </source>
</evidence>
<dbReference type="RefSeq" id="XP_030838131.1">
    <property type="nucleotide sequence ID" value="XM_030982271.1"/>
</dbReference>
<dbReference type="InterPro" id="IPR000436">
    <property type="entry name" value="Sushi_SCR_CCP_dom"/>
</dbReference>
<dbReference type="PROSITE" id="PS50923">
    <property type="entry name" value="SUSHI"/>
    <property type="match status" value="1"/>
</dbReference>
<dbReference type="OrthoDB" id="5804959at2759"/>
<reference evidence="6" key="2">
    <citation type="submission" date="2021-01" db="UniProtKB">
        <authorList>
            <consortium name="EnsemblMetazoa"/>
        </authorList>
    </citation>
    <scope>IDENTIFICATION</scope>
</reference>
<dbReference type="Pfam" id="PF00084">
    <property type="entry name" value="Sushi"/>
    <property type="match status" value="1"/>
</dbReference>
<keyword evidence="4" id="KW-1133">Transmembrane helix</keyword>
<sequence>MAGGVARFVCEAGFELSHVVNLTCQSDGTWSAGDIPTCISEASGQTTMTSMTSMTMKPHGLVLSTPAIIGISVGSVILIVLIIIVIILICRPKKRPPSIGKVNFSKDQAKVHGNPTSPMLSPGN</sequence>
<dbReference type="InterPro" id="IPR035976">
    <property type="entry name" value="Sushi/SCR/CCP_sf"/>
</dbReference>
<proteinExistence type="predicted"/>
<dbReference type="EnsemblMetazoa" id="XM_030982271">
    <property type="protein sequence ID" value="XP_030838131"/>
    <property type="gene ID" value="LOC115922743"/>
</dbReference>
<keyword evidence="7" id="KW-1185">Reference proteome</keyword>
<keyword evidence="2" id="KW-0768">Sushi</keyword>
<dbReference type="Gene3D" id="2.10.70.10">
    <property type="entry name" value="Complement Module, domain 1"/>
    <property type="match status" value="1"/>
</dbReference>
<keyword evidence="4" id="KW-0472">Membrane</keyword>